<dbReference type="SMART" id="SM00530">
    <property type="entry name" value="HTH_XRE"/>
    <property type="match status" value="1"/>
</dbReference>
<feature type="compositionally biased region" description="Polar residues" evidence="3">
    <location>
        <begin position="301"/>
        <end position="311"/>
    </location>
</feature>
<dbReference type="AlphaFoldDB" id="A0A6N7IPA9"/>
<dbReference type="EMBL" id="WHYR01000012">
    <property type="protein sequence ID" value="MQL51834.1"/>
    <property type="molecule type" value="Genomic_DNA"/>
</dbReference>
<evidence type="ECO:0000256" key="2">
    <source>
        <dbReference type="SAM" id="Coils"/>
    </source>
</evidence>
<dbReference type="PANTHER" id="PTHR46558">
    <property type="entry name" value="TRACRIPTIONAL REGULATORY PROTEIN-RELATED-RELATED"/>
    <property type="match status" value="1"/>
</dbReference>
<dbReference type="SMART" id="SM00470">
    <property type="entry name" value="ParB"/>
    <property type="match status" value="1"/>
</dbReference>
<feature type="region of interest" description="Disordered" evidence="3">
    <location>
        <begin position="264"/>
        <end position="361"/>
    </location>
</feature>
<reference evidence="5 6" key="1">
    <citation type="submission" date="2019-10" db="EMBL/GenBank/DDBJ databases">
        <title>Comparative genomics of sulfur disproportionating microorganisms.</title>
        <authorList>
            <person name="Ward L.M."/>
            <person name="Bertran E."/>
            <person name="Johnston D."/>
        </authorList>
    </citation>
    <scope>NUCLEOTIDE SEQUENCE [LARGE SCALE GENOMIC DNA]</scope>
    <source>
        <strain evidence="5 6">DSM 14055</strain>
    </source>
</reference>
<name>A0A6N7IPA9_9FIRM</name>
<dbReference type="PANTHER" id="PTHR46558:SF11">
    <property type="entry name" value="HTH-TYPE TRANSCRIPTIONAL REGULATOR XRE"/>
    <property type="match status" value="1"/>
</dbReference>
<protein>
    <submittedName>
        <fullName evidence="5">Helix-turn-helix domain-containing protein</fullName>
    </submittedName>
</protein>
<feature type="coiled-coil region" evidence="2">
    <location>
        <begin position="131"/>
        <end position="160"/>
    </location>
</feature>
<keyword evidence="6" id="KW-1185">Reference proteome</keyword>
<dbReference type="Gene3D" id="3.90.1530.10">
    <property type="entry name" value="Conserved hypothetical protein from pyrococcus furiosus pfu- 392566-001, ParB domain"/>
    <property type="match status" value="1"/>
</dbReference>
<keyword evidence="1" id="KW-0238">DNA-binding</keyword>
<feature type="compositionally biased region" description="Basic and acidic residues" evidence="3">
    <location>
        <begin position="339"/>
        <end position="354"/>
    </location>
</feature>
<feature type="domain" description="HTH cro/C1-type" evidence="4">
    <location>
        <begin position="148"/>
        <end position="190"/>
    </location>
</feature>
<sequence length="559" mass="62588">MVKLQVDINQIIVDEAIYPRSAVDPETVERYREALESGAKLPPLVLMPDNRLIDGRHRLEAYRLLGAEAVEAEIEEPADPDVRAVEKNLRHGRPLSKAELKEAARRWYGKRPVTEIAGLLGVTRQTVQNWVADLAAEREEARAEAREQALRMRAEGLTQEEVAEKLGISQQTISRWENQEYSSVKNLTLEYENISNASRCEEEYAAVKNLTHAYAYTENSSFRLLDSSLAAEREDARAEGLIQEEVAERLGLDRTTISKWENIPCESEKNFSPSHENNSNRKENQFQTNQPDEQPAVGKPKQTSLNTSLEQVVSRRECSSEKIFTPKHENNSSYGDGGKGQEIDLMRGTGKNEVDGNAEEMSLGEVAKPQKIAMEICGRVNNSVTDQEGVEDNDNDVFNYEPILTKENKPFADSLRPAAAHIDLINTSPVNSTPVQTRENNKMIQPQASQSKQSLRDNSEFRSSLEKVTSLCRELGGAIDRVLKNHSDSLAELAQENDIVDSGSLREVASKTADVMAYTMFRLSLEFLADRLSGLFDLLERKPPKFVVLKGGKSNGEKN</sequence>
<evidence type="ECO:0000259" key="4">
    <source>
        <dbReference type="PROSITE" id="PS50943"/>
    </source>
</evidence>
<accession>A0A6N7IPA9</accession>
<organism evidence="5 6">
    <name type="scientific">Desulfofundulus thermobenzoicus</name>
    <dbReference type="NCBI Taxonomy" id="29376"/>
    <lineage>
        <taxon>Bacteria</taxon>
        <taxon>Bacillati</taxon>
        <taxon>Bacillota</taxon>
        <taxon>Clostridia</taxon>
        <taxon>Eubacteriales</taxon>
        <taxon>Peptococcaceae</taxon>
        <taxon>Desulfofundulus</taxon>
    </lineage>
</organism>
<dbReference type="Proteomes" id="UP000441717">
    <property type="component" value="Unassembled WGS sequence"/>
</dbReference>
<dbReference type="SUPFAM" id="SSF110849">
    <property type="entry name" value="ParB/Sulfiredoxin"/>
    <property type="match status" value="1"/>
</dbReference>
<dbReference type="InterPro" id="IPR036086">
    <property type="entry name" value="ParB/Sulfiredoxin_sf"/>
</dbReference>
<gene>
    <name evidence="5" type="ORF">GFC01_06060</name>
</gene>
<evidence type="ECO:0000313" key="6">
    <source>
        <dbReference type="Proteomes" id="UP000441717"/>
    </source>
</evidence>
<dbReference type="Gene3D" id="1.10.260.40">
    <property type="entry name" value="lambda repressor-like DNA-binding domains"/>
    <property type="match status" value="2"/>
</dbReference>
<dbReference type="InterPro" id="IPR003115">
    <property type="entry name" value="ParB_N"/>
</dbReference>
<dbReference type="CDD" id="cd00093">
    <property type="entry name" value="HTH_XRE"/>
    <property type="match status" value="2"/>
</dbReference>
<dbReference type="InterPro" id="IPR010982">
    <property type="entry name" value="Lambda_DNA-bd_dom_sf"/>
</dbReference>
<feature type="domain" description="HTH cro/C1-type" evidence="4">
    <location>
        <begin position="243"/>
        <end position="262"/>
    </location>
</feature>
<dbReference type="SUPFAM" id="SSF47413">
    <property type="entry name" value="lambda repressor-like DNA-binding domains"/>
    <property type="match status" value="1"/>
</dbReference>
<dbReference type="InterPro" id="IPR001387">
    <property type="entry name" value="Cro/C1-type_HTH"/>
</dbReference>
<evidence type="ECO:0000256" key="3">
    <source>
        <dbReference type="SAM" id="MobiDB-lite"/>
    </source>
</evidence>
<dbReference type="GO" id="GO:0003677">
    <property type="term" value="F:DNA binding"/>
    <property type="evidence" value="ECO:0007669"/>
    <property type="project" value="UniProtKB-KW"/>
</dbReference>
<dbReference type="Pfam" id="PF01381">
    <property type="entry name" value="HTH_3"/>
    <property type="match status" value="2"/>
</dbReference>
<feature type="region of interest" description="Disordered" evidence="3">
    <location>
        <begin position="429"/>
        <end position="460"/>
    </location>
</feature>
<keyword evidence="2" id="KW-0175">Coiled coil</keyword>
<comment type="caution">
    <text evidence="5">The sequence shown here is derived from an EMBL/GenBank/DDBJ whole genome shotgun (WGS) entry which is preliminary data.</text>
</comment>
<evidence type="ECO:0000313" key="5">
    <source>
        <dbReference type="EMBL" id="MQL51834.1"/>
    </source>
</evidence>
<proteinExistence type="predicted"/>
<feature type="compositionally biased region" description="Polar residues" evidence="3">
    <location>
        <begin position="429"/>
        <end position="453"/>
    </location>
</feature>
<evidence type="ECO:0000256" key="1">
    <source>
        <dbReference type="ARBA" id="ARBA00023125"/>
    </source>
</evidence>
<dbReference type="PROSITE" id="PS50943">
    <property type="entry name" value="HTH_CROC1"/>
    <property type="match status" value="2"/>
</dbReference>
<feature type="compositionally biased region" description="Basic and acidic residues" evidence="3">
    <location>
        <begin position="313"/>
        <end position="330"/>
    </location>
</feature>